<dbReference type="STRING" id="460.Lstg_1126"/>
<evidence type="ECO:0000313" key="5">
    <source>
        <dbReference type="Proteomes" id="UP000255110"/>
    </source>
</evidence>
<keyword evidence="3" id="KW-0812">Transmembrane</keyword>
<gene>
    <name evidence="2" type="ORF">Lstg_1126</name>
    <name evidence="3" type="ORF">NCTC11991_02869</name>
</gene>
<dbReference type="Proteomes" id="UP000255110">
    <property type="component" value="Unassembled WGS sequence"/>
</dbReference>
<dbReference type="InterPro" id="IPR022742">
    <property type="entry name" value="Hydrolase_4"/>
</dbReference>
<dbReference type="AlphaFoldDB" id="A0A378LEF8"/>
<dbReference type="SUPFAM" id="SSF53474">
    <property type="entry name" value="alpha/beta-Hydrolases"/>
    <property type="match status" value="1"/>
</dbReference>
<evidence type="ECO:0000313" key="3">
    <source>
        <dbReference type="EMBL" id="STY24252.1"/>
    </source>
</evidence>
<organism evidence="3 5">
    <name type="scientific">Legionella steigerwaltii</name>
    <dbReference type="NCBI Taxonomy" id="460"/>
    <lineage>
        <taxon>Bacteria</taxon>
        <taxon>Pseudomonadati</taxon>
        <taxon>Pseudomonadota</taxon>
        <taxon>Gammaproteobacteria</taxon>
        <taxon>Legionellales</taxon>
        <taxon>Legionellaceae</taxon>
        <taxon>Legionella</taxon>
    </lineage>
</organism>
<sequence length="246" mass="27739">MLHAGYLLLVKRLKSLREICTYNNRFFMQITEKLAVPGEHALFLQGAVGKLEAVLTVPEQNHSAFIAFLGHPHSLQGGTMSNKVVTTLARVFRELGIPSLRFNFRGVGQSEGDYDAGHGESEDMLFLVNKWQKEQPEKELIFAGFSFGSYVAYRAAAQTDSKLLITVAPPVHHYNYREFNPSPRPWLIIQGDEDEVVPSNLVFEFAAQTNPEIPVIRFANTGHFFHGKLIELKAKLIEYIHSQVVL</sequence>
<dbReference type="EMBL" id="UGOY01000001">
    <property type="protein sequence ID" value="STY24252.1"/>
    <property type="molecule type" value="Genomic_DNA"/>
</dbReference>
<dbReference type="InterPro" id="IPR029058">
    <property type="entry name" value="AB_hydrolase_fold"/>
</dbReference>
<accession>A0A378LEF8</accession>
<keyword evidence="4" id="KW-1185">Reference proteome</keyword>
<evidence type="ECO:0000259" key="1">
    <source>
        <dbReference type="Pfam" id="PF12146"/>
    </source>
</evidence>
<reference evidence="2 4" key="1">
    <citation type="submission" date="2015-11" db="EMBL/GenBank/DDBJ databases">
        <title>Genomic analysis of 38 Legionella species identifies large and diverse effector repertoires.</title>
        <authorList>
            <person name="Burstein D."/>
            <person name="Amaro F."/>
            <person name="Zusman T."/>
            <person name="Lifshitz Z."/>
            <person name="Cohen O."/>
            <person name="Gilbert J.A."/>
            <person name="Pupko T."/>
            <person name="Shuman H.A."/>
            <person name="Segal G."/>
        </authorList>
    </citation>
    <scope>NUCLEOTIDE SEQUENCE [LARGE SCALE GENOMIC DNA]</scope>
    <source>
        <strain evidence="2 4">SC-18-C9</strain>
    </source>
</reference>
<feature type="domain" description="Serine aminopeptidase S33" evidence="1">
    <location>
        <begin position="79"/>
        <end position="172"/>
    </location>
</feature>
<dbReference type="Gene3D" id="3.40.50.1820">
    <property type="entry name" value="alpha/beta hydrolase"/>
    <property type="match status" value="1"/>
</dbReference>
<keyword evidence="3" id="KW-0472">Membrane</keyword>
<dbReference type="PANTHER" id="PTHR42103:SF2">
    <property type="entry name" value="AB HYDROLASE-1 DOMAIN-CONTAINING PROTEIN"/>
    <property type="match status" value="1"/>
</dbReference>
<dbReference type="EMBL" id="LNYZ01000008">
    <property type="protein sequence ID" value="KTD78657.1"/>
    <property type="molecule type" value="Genomic_DNA"/>
</dbReference>
<dbReference type="Proteomes" id="UP000054820">
    <property type="component" value="Unassembled WGS sequence"/>
</dbReference>
<dbReference type="Pfam" id="PF12146">
    <property type="entry name" value="Hydrolase_4"/>
    <property type="match status" value="1"/>
</dbReference>
<protein>
    <submittedName>
        <fullName evidence="2">Alpha/beta superfamily transporter hydrolase</fullName>
    </submittedName>
    <submittedName>
        <fullName evidence="3">Transmembrane protein</fullName>
    </submittedName>
</protein>
<proteinExistence type="predicted"/>
<dbReference type="PANTHER" id="PTHR42103">
    <property type="entry name" value="ALPHA/BETA-HYDROLASES SUPERFAMILY PROTEIN"/>
    <property type="match status" value="1"/>
</dbReference>
<dbReference type="GO" id="GO:0016787">
    <property type="term" value="F:hydrolase activity"/>
    <property type="evidence" value="ECO:0007669"/>
    <property type="project" value="UniProtKB-KW"/>
</dbReference>
<name>A0A378LEF8_9GAMM</name>
<evidence type="ECO:0000313" key="2">
    <source>
        <dbReference type="EMBL" id="KTD78657.1"/>
    </source>
</evidence>
<keyword evidence="2" id="KW-0378">Hydrolase</keyword>
<evidence type="ECO:0000313" key="4">
    <source>
        <dbReference type="Proteomes" id="UP000054820"/>
    </source>
</evidence>
<reference evidence="3 5" key="2">
    <citation type="submission" date="2018-06" db="EMBL/GenBank/DDBJ databases">
        <authorList>
            <consortium name="Pathogen Informatics"/>
            <person name="Doyle S."/>
        </authorList>
    </citation>
    <scope>NUCLEOTIDE SEQUENCE [LARGE SCALE GENOMIC DNA]</scope>
    <source>
        <strain evidence="3 5">NCTC11991</strain>
    </source>
</reference>